<evidence type="ECO:0000313" key="6">
    <source>
        <dbReference type="EMBL" id="MBB3861171.1"/>
    </source>
</evidence>
<name>A0A7W5ZWF4_9SPHN</name>
<evidence type="ECO:0000256" key="4">
    <source>
        <dbReference type="ARBA" id="ARBA00023136"/>
    </source>
</evidence>
<keyword evidence="7" id="KW-1185">Reference proteome</keyword>
<dbReference type="GO" id="GO:0016020">
    <property type="term" value="C:membrane"/>
    <property type="evidence" value="ECO:0007669"/>
    <property type="project" value="UniProtKB-SubCell"/>
</dbReference>
<accession>A0A7W5ZWF4</accession>
<comment type="subcellular location">
    <subcellularLocation>
        <location evidence="1">Membrane</location>
        <topology evidence="1">Multi-pass membrane protein</topology>
    </subcellularLocation>
</comment>
<sequence>MTGFDYVVLLLVGLGAVSGFFRGFVEEVLSLASWCLALLAVHYFHEPATYWLAGHLPTETGAGVLAFALLLLGPYLATRFIARRMGSASRESLIGPIDRILGFGFGAVKGFIIIVLGYSIVVFTYDVVWGKDGRPEWITQSRTYPFLNAASEELLTLISERREEAADQAREVAKRKARAAALGN</sequence>
<feature type="transmembrane region" description="Helical" evidence="5">
    <location>
        <begin position="6"/>
        <end position="21"/>
    </location>
</feature>
<dbReference type="PANTHER" id="PTHR36926:SF1">
    <property type="entry name" value="COLICIN V PRODUCTION PROTEIN"/>
    <property type="match status" value="1"/>
</dbReference>
<comment type="caution">
    <text evidence="6">The sequence shown here is derived from an EMBL/GenBank/DDBJ whole genome shotgun (WGS) entry which is preliminary data.</text>
</comment>
<dbReference type="InterPro" id="IPR052719">
    <property type="entry name" value="CvpA-like"/>
</dbReference>
<keyword evidence="3 5" id="KW-1133">Transmembrane helix</keyword>
<keyword evidence="2 5" id="KW-0812">Transmembrane</keyword>
<dbReference type="Proteomes" id="UP000562395">
    <property type="component" value="Unassembled WGS sequence"/>
</dbReference>
<protein>
    <submittedName>
        <fullName evidence="6">Membrane protein required for colicin V production</fullName>
    </submittedName>
</protein>
<evidence type="ECO:0000256" key="1">
    <source>
        <dbReference type="ARBA" id="ARBA00004141"/>
    </source>
</evidence>
<evidence type="ECO:0000256" key="5">
    <source>
        <dbReference type="SAM" id="Phobius"/>
    </source>
</evidence>
<proteinExistence type="predicted"/>
<dbReference type="Pfam" id="PF02674">
    <property type="entry name" value="Colicin_V"/>
    <property type="match status" value="1"/>
</dbReference>
<evidence type="ECO:0000313" key="7">
    <source>
        <dbReference type="Proteomes" id="UP000562395"/>
    </source>
</evidence>
<feature type="transmembrane region" description="Helical" evidence="5">
    <location>
        <begin position="28"/>
        <end position="44"/>
    </location>
</feature>
<evidence type="ECO:0000256" key="3">
    <source>
        <dbReference type="ARBA" id="ARBA00022989"/>
    </source>
</evidence>
<dbReference type="RefSeq" id="WP_183613538.1">
    <property type="nucleotide sequence ID" value="NZ_JACICY010000005.1"/>
</dbReference>
<organism evidence="6 7">
    <name type="scientific">Novosphingobium hassiacum</name>
    <dbReference type="NCBI Taxonomy" id="173676"/>
    <lineage>
        <taxon>Bacteria</taxon>
        <taxon>Pseudomonadati</taxon>
        <taxon>Pseudomonadota</taxon>
        <taxon>Alphaproteobacteria</taxon>
        <taxon>Sphingomonadales</taxon>
        <taxon>Sphingomonadaceae</taxon>
        <taxon>Novosphingobium</taxon>
    </lineage>
</organism>
<dbReference type="InterPro" id="IPR003825">
    <property type="entry name" value="Colicin-V_CvpA"/>
</dbReference>
<dbReference type="PANTHER" id="PTHR36926">
    <property type="entry name" value="COLICIN V PRODUCTION PROTEIN"/>
    <property type="match status" value="1"/>
</dbReference>
<feature type="transmembrane region" description="Helical" evidence="5">
    <location>
        <begin position="64"/>
        <end position="82"/>
    </location>
</feature>
<gene>
    <name evidence="6" type="ORF">GGQ88_002443</name>
</gene>
<feature type="transmembrane region" description="Helical" evidence="5">
    <location>
        <begin position="103"/>
        <end position="125"/>
    </location>
</feature>
<reference evidence="6 7" key="1">
    <citation type="submission" date="2020-08" db="EMBL/GenBank/DDBJ databases">
        <title>Genomic Encyclopedia of Type Strains, Phase IV (KMG-IV): sequencing the most valuable type-strain genomes for metagenomic binning, comparative biology and taxonomic classification.</title>
        <authorList>
            <person name="Goeker M."/>
        </authorList>
    </citation>
    <scope>NUCLEOTIDE SEQUENCE [LARGE SCALE GENOMIC DNA]</scope>
    <source>
        <strain evidence="6 7">DSM 14552</strain>
    </source>
</reference>
<dbReference type="GO" id="GO:0009403">
    <property type="term" value="P:toxin biosynthetic process"/>
    <property type="evidence" value="ECO:0007669"/>
    <property type="project" value="InterPro"/>
</dbReference>
<evidence type="ECO:0000256" key="2">
    <source>
        <dbReference type="ARBA" id="ARBA00022692"/>
    </source>
</evidence>
<dbReference type="EMBL" id="JACICY010000005">
    <property type="protein sequence ID" value="MBB3861171.1"/>
    <property type="molecule type" value="Genomic_DNA"/>
</dbReference>
<dbReference type="AlphaFoldDB" id="A0A7W5ZWF4"/>
<keyword evidence="4 5" id="KW-0472">Membrane</keyword>